<dbReference type="SUPFAM" id="SSF46689">
    <property type="entry name" value="Homeodomain-like"/>
    <property type="match status" value="1"/>
</dbReference>
<evidence type="ECO:0000313" key="1">
    <source>
        <dbReference type="EMBL" id="STC84391.1"/>
    </source>
</evidence>
<dbReference type="EMBL" id="UFXZ01000001">
    <property type="protein sequence ID" value="STC84391.1"/>
    <property type="molecule type" value="Genomic_DNA"/>
</dbReference>
<dbReference type="InterPro" id="IPR009057">
    <property type="entry name" value="Homeodomain-like_sf"/>
</dbReference>
<reference evidence="1 2" key="1">
    <citation type="submission" date="2018-06" db="EMBL/GenBank/DDBJ databases">
        <authorList>
            <consortium name="Pathogen Informatics"/>
            <person name="Doyle S."/>
        </authorList>
    </citation>
    <scope>NUCLEOTIDE SEQUENCE [LARGE SCALE GENOMIC DNA]</scope>
    <source>
        <strain evidence="1 2">NCTC12121</strain>
    </source>
</reference>
<dbReference type="AlphaFoldDB" id="A0A376D7S4"/>
<sequence>MTLCENDLARLQALLPESVHTLIAILGYSATMRLITALGGTTLHACTSERRARSGGVYALLRGVLTEQETQTLIHHVGGASFYVPRCDSALRELRNTRFLSEVAKEKAAGRSARQAMAILCPRYGFSDRYGWQLLRQRYDSQQLPSPAQAGLFD</sequence>
<dbReference type="OrthoDB" id="8896696at2"/>
<name>A0A376D7S4_9GAMM</name>
<dbReference type="Proteomes" id="UP000255248">
    <property type="component" value="Unassembled WGS sequence"/>
</dbReference>
<gene>
    <name evidence="1" type="ORF">NCTC12121_00533</name>
</gene>
<dbReference type="RefSeq" id="WP_115314447.1">
    <property type="nucleotide sequence ID" value="NZ_CP065626.1"/>
</dbReference>
<organism evidence="1 2">
    <name type="scientific">Edwardsiella hoshinae</name>
    <dbReference type="NCBI Taxonomy" id="93378"/>
    <lineage>
        <taxon>Bacteria</taxon>
        <taxon>Pseudomonadati</taxon>
        <taxon>Pseudomonadota</taxon>
        <taxon>Gammaproteobacteria</taxon>
        <taxon>Enterobacterales</taxon>
        <taxon>Hafniaceae</taxon>
        <taxon>Edwardsiella</taxon>
    </lineage>
</organism>
<evidence type="ECO:0000313" key="2">
    <source>
        <dbReference type="Proteomes" id="UP000255248"/>
    </source>
</evidence>
<accession>A0A376D7S4</accession>
<evidence type="ECO:0008006" key="3">
    <source>
        <dbReference type="Google" id="ProtNLM"/>
    </source>
</evidence>
<protein>
    <recommendedName>
        <fullName evidence="3">Mor transcription activator family</fullName>
    </recommendedName>
</protein>
<proteinExistence type="predicted"/>